<keyword evidence="2" id="KW-1185">Reference proteome</keyword>
<evidence type="ECO:0000313" key="1">
    <source>
        <dbReference type="EMBL" id="MBO1753201.1"/>
    </source>
</evidence>
<protein>
    <submittedName>
        <fullName evidence="1">Uncharacterized protein</fullName>
    </submittedName>
</protein>
<dbReference type="RefSeq" id="WP_208056875.1">
    <property type="nucleotide sequence ID" value="NZ_JAGEMK010000010.1"/>
</dbReference>
<sequence length="154" mass="15631">MRGRTAVLGLALAVGVGTVVHTDLVSAPAAVFAPAYDAVTQASLRNLATALQSYALLEGDLDAVTTAELADWGWEPHGTSAVTLWVDGTDFLVVAEDVRPGGTAFQLEGGEQGITAAHRLSRDLAALTGAGVDPGVLIVRGLPAVATGRGTDQA</sequence>
<name>A0A939LRH3_9CELL</name>
<dbReference type="Proteomes" id="UP000664209">
    <property type="component" value="Unassembled WGS sequence"/>
</dbReference>
<reference evidence="1" key="1">
    <citation type="submission" date="2021-03" db="EMBL/GenBank/DDBJ databases">
        <title>Actinotalea soli sp. nov., isolated from soil.</title>
        <authorList>
            <person name="Ping W."/>
            <person name="Zhang J."/>
        </authorList>
    </citation>
    <scope>NUCLEOTIDE SEQUENCE</scope>
    <source>
        <strain evidence="1">BY-33</strain>
    </source>
</reference>
<accession>A0A939LRH3</accession>
<organism evidence="1 2">
    <name type="scientific">Actinotalea soli</name>
    <dbReference type="NCBI Taxonomy" id="2819234"/>
    <lineage>
        <taxon>Bacteria</taxon>
        <taxon>Bacillati</taxon>
        <taxon>Actinomycetota</taxon>
        <taxon>Actinomycetes</taxon>
        <taxon>Micrococcales</taxon>
        <taxon>Cellulomonadaceae</taxon>
        <taxon>Actinotalea</taxon>
    </lineage>
</organism>
<comment type="caution">
    <text evidence="1">The sequence shown here is derived from an EMBL/GenBank/DDBJ whole genome shotgun (WGS) entry which is preliminary data.</text>
</comment>
<dbReference type="EMBL" id="JAGEMK010000010">
    <property type="protein sequence ID" value="MBO1753201.1"/>
    <property type="molecule type" value="Genomic_DNA"/>
</dbReference>
<gene>
    <name evidence="1" type="ORF">J4G33_15445</name>
</gene>
<proteinExistence type="predicted"/>
<dbReference type="AlphaFoldDB" id="A0A939LRH3"/>
<evidence type="ECO:0000313" key="2">
    <source>
        <dbReference type="Proteomes" id="UP000664209"/>
    </source>
</evidence>